<protein>
    <submittedName>
        <fullName evidence="1">Pan domain-containing protein</fullName>
    </submittedName>
</protein>
<proteinExistence type="predicted"/>
<keyword evidence="2" id="KW-1185">Reference proteome</keyword>
<feature type="non-terminal residue" evidence="1">
    <location>
        <position position="1"/>
    </location>
</feature>
<dbReference type="Proteomes" id="UP000221165">
    <property type="component" value="Unassembled WGS sequence"/>
</dbReference>
<evidence type="ECO:0000313" key="2">
    <source>
        <dbReference type="Proteomes" id="UP000221165"/>
    </source>
</evidence>
<comment type="caution">
    <text evidence="1">The sequence shown here is derived from an EMBL/GenBank/DDBJ whole genome shotgun (WGS) entry which is preliminary data.</text>
</comment>
<sequence>TAPPERGDPSADQGGCAPCKAGYKCTKGVPAPCGIGYYSGPGNDSCKNCPKVCETWTTAKIVGLQKSGRLTGHWGAHIRAFFPDEKETPLRSARGLLPPVAVNRLALDDLKACKRGEEEERRHSRTRLRIHERRTILADRGSCSAVRTTTCAGFYCPFEATAEAALYGLRCPPGQYCEEEGTGILPAWVPRPGYARAAQAFRGTLVKAFLRNQLRSRGPQLSPEGLKQLRRLAAEGAAAEFPAGTNSSVSAAFKKLYAAALQGVGQPRPGGRAVLAAAGGGPIPRTPKPCPAGHYCNQSSIEPIPCPPGSYNELEEQGDSGACLPVQEGYYCSAGGCSSRQGNGECAEVSVFLLSPVCPLLLI</sequence>
<dbReference type="PANTHER" id="PTHR47236:SF4">
    <property type="entry name" value="GENE 9195-RELATED"/>
    <property type="match status" value="1"/>
</dbReference>
<dbReference type="PANTHER" id="PTHR47236">
    <property type="entry name" value="GENE, 32742-RELATED-RELATED"/>
    <property type="match status" value="1"/>
</dbReference>
<accession>A0A2C6KMB6</accession>
<dbReference type="InterPro" id="IPR009030">
    <property type="entry name" value="Growth_fac_rcpt_cys_sf"/>
</dbReference>
<gene>
    <name evidence="1" type="ORF">CSUI_008409</name>
</gene>
<dbReference type="AlphaFoldDB" id="A0A2C6KMB6"/>
<dbReference type="EMBL" id="MIGC01004702">
    <property type="protein sequence ID" value="PHJ17768.1"/>
    <property type="molecule type" value="Genomic_DNA"/>
</dbReference>
<organism evidence="1 2">
    <name type="scientific">Cystoisospora suis</name>
    <dbReference type="NCBI Taxonomy" id="483139"/>
    <lineage>
        <taxon>Eukaryota</taxon>
        <taxon>Sar</taxon>
        <taxon>Alveolata</taxon>
        <taxon>Apicomplexa</taxon>
        <taxon>Conoidasida</taxon>
        <taxon>Coccidia</taxon>
        <taxon>Eucoccidiorida</taxon>
        <taxon>Eimeriorina</taxon>
        <taxon>Sarcocystidae</taxon>
        <taxon>Cystoisospora</taxon>
    </lineage>
</organism>
<reference evidence="1 2" key="1">
    <citation type="journal article" date="2017" name="Int. J. Parasitol.">
        <title>The genome of the protozoan parasite Cystoisospora suis and a reverse vaccinology approach to identify vaccine candidates.</title>
        <authorList>
            <person name="Palmieri N."/>
            <person name="Shrestha A."/>
            <person name="Ruttkowski B."/>
            <person name="Beck T."/>
            <person name="Vogl C."/>
            <person name="Tomley F."/>
            <person name="Blake D.P."/>
            <person name="Joachim A."/>
        </authorList>
    </citation>
    <scope>NUCLEOTIDE SEQUENCE [LARGE SCALE GENOMIC DNA]</scope>
    <source>
        <strain evidence="1 2">Wien I</strain>
    </source>
</reference>
<dbReference type="SUPFAM" id="SSF57184">
    <property type="entry name" value="Growth factor receptor domain"/>
    <property type="match status" value="1"/>
</dbReference>
<dbReference type="VEuPathDB" id="ToxoDB:CSUI_008409"/>
<evidence type="ECO:0000313" key="1">
    <source>
        <dbReference type="EMBL" id="PHJ17768.1"/>
    </source>
</evidence>
<dbReference type="GeneID" id="94431753"/>
<name>A0A2C6KMB6_9APIC</name>
<dbReference type="RefSeq" id="XP_067919483.1">
    <property type="nucleotide sequence ID" value="XM_068068542.1"/>
</dbReference>